<organism evidence="1">
    <name type="scientific">viral metagenome</name>
    <dbReference type="NCBI Taxonomy" id="1070528"/>
    <lineage>
        <taxon>unclassified sequences</taxon>
        <taxon>metagenomes</taxon>
        <taxon>organismal metagenomes</taxon>
    </lineage>
</organism>
<reference evidence="1" key="1">
    <citation type="journal article" date="2020" name="Nature">
        <title>Giant virus diversity and host interactions through global metagenomics.</title>
        <authorList>
            <person name="Schulz F."/>
            <person name="Roux S."/>
            <person name="Paez-Espino D."/>
            <person name="Jungbluth S."/>
            <person name="Walsh D.A."/>
            <person name="Denef V.J."/>
            <person name="McMahon K.D."/>
            <person name="Konstantinidis K.T."/>
            <person name="Eloe-Fadrosh E.A."/>
            <person name="Kyrpides N.C."/>
            <person name="Woyke T."/>
        </authorList>
    </citation>
    <scope>NUCLEOTIDE SEQUENCE</scope>
    <source>
        <strain evidence="1">GVMAG-M-3300023179-91</strain>
    </source>
</reference>
<sequence length="171" mass="19473">MAYEYDNEFYGYTADDDAETFASDSRMTKKMRKELAELNKADKNFFQLKRAKPGQYGSYEMVPVFGSGDVGTSIRDAITGIRNYAHKVGSVYEDLYFKARICTGDMGQDSPTFFFDSPEQYEKHMLTNVNRDTKVKWHQKNLIARQELGGDAEPKNKMTLLSSGQIATIVK</sequence>
<dbReference type="EMBL" id="MN739930">
    <property type="protein sequence ID" value="QHT78296.1"/>
    <property type="molecule type" value="Genomic_DNA"/>
</dbReference>
<proteinExistence type="predicted"/>
<name>A0A6C0HDQ2_9ZZZZ</name>
<evidence type="ECO:0000313" key="1">
    <source>
        <dbReference type="EMBL" id="QHT78296.1"/>
    </source>
</evidence>
<dbReference type="AlphaFoldDB" id="A0A6C0HDQ2"/>
<accession>A0A6C0HDQ2</accession>
<protein>
    <submittedName>
        <fullName evidence="1">Uncharacterized protein</fullName>
    </submittedName>
</protein>